<sequence>MSFICPPAESHVPQLLPSVAMLRRFEIAGPRYTSYPTADRFVEAFDAADYAQALRQRRSAGARALPLSLYVHVPFCESLCYFCACNKIVTRHHERAAEYLDYLAREIELQTAQLGRGALVSQLHLGGGSPTFLDDAQLARLMDMLQGAFTFTPDCERSIEIDPRTVDAERLASLSALGFNRLSFGVQDFDPEVQKAIHRVQPAAQVFELMSIARQLGFKSVNIDLIYGLPLQTVESFERTLDQVAELRPDRIALYAYAHLPDRFKAQRRIHVAQLPVAADKVQMLARSIALFSAAGYVYIGMDHFALPDDALAVAKRQGRLHRNFQGYSTQPDCDLVALGVSAIGRIGATYSQNAKSLEEYYDHLDQRRLPVVRGLALTRDDLLRRAVIMALMCQGHLDFEALGQAHLIDFRDHFAPEFAALGPLIAHGLVRLSDHALEVTPLGWFFVRAIAMVFDRYLQADRTRTRYSRIV</sequence>
<dbReference type="SFLD" id="SFLDG01082">
    <property type="entry name" value="B12-binding_domain_containing"/>
    <property type="match status" value="1"/>
</dbReference>
<dbReference type="InterPro" id="IPR058240">
    <property type="entry name" value="rSAM_sf"/>
</dbReference>
<name>A0ABU8W8Z9_9BURK</name>
<keyword evidence="8 15" id="KW-0479">Metal-binding</keyword>
<feature type="domain" description="Radical SAM core" evidence="16">
    <location>
        <begin position="59"/>
        <end position="293"/>
    </location>
</feature>
<dbReference type="Proteomes" id="UP001363010">
    <property type="component" value="Unassembled WGS sequence"/>
</dbReference>
<comment type="function">
    <text evidence="13">Involved in the heme biosynthesis. Catalyzes the anaerobic oxidative decarboxylation of propionate groups of rings A and B of coproporphyrinogen III to yield the vinyl groups in protoporphyrinogen IX.</text>
</comment>
<dbReference type="Gene3D" id="1.10.10.920">
    <property type="match status" value="1"/>
</dbReference>
<dbReference type="InterPro" id="IPR010723">
    <property type="entry name" value="HemN_C"/>
</dbReference>
<evidence type="ECO:0000256" key="14">
    <source>
        <dbReference type="ARBA" id="ARBA00048321"/>
    </source>
</evidence>
<evidence type="ECO:0000256" key="8">
    <source>
        <dbReference type="ARBA" id="ARBA00022723"/>
    </source>
</evidence>
<dbReference type="PROSITE" id="PS51918">
    <property type="entry name" value="RADICAL_SAM"/>
    <property type="match status" value="1"/>
</dbReference>
<keyword evidence="11 15" id="KW-0411">Iron-sulfur</keyword>
<keyword evidence="6 15" id="KW-0963">Cytoplasm</keyword>
<protein>
    <recommendedName>
        <fullName evidence="15">Coproporphyrinogen-III oxidase</fullName>
        <ecNumber evidence="15">1.3.98.3</ecNumber>
    </recommendedName>
</protein>
<evidence type="ECO:0000313" key="18">
    <source>
        <dbReference type="Proteomes" id="UP001363010"/>
    </source>
</evidence>
<evidence type="ECO:0000256" key="7">
    <source>
        <dbReference type="ARBA" id="ARBA00022691"/>
    </source>
</evidence>
<dbReference type="InterPro" id="IPR006638">
    <property type="entry name" value="Elp3/MiaA/NifB-like_rSAM"/>
</dbReference>
<keyword evidence="18" id="KW-1185">Reference proteome</keyword>
<evidence type="ECO:0000256" key="15">
    <source>
        <dbReference type="PIRNR" id="PIRNR000167"/>
    </source>
</evidence>
<reference evidence="17 18" key="1">
    <citation type="submission" date="2024-03" db="EMBL/GenBank/DDBJ databases">
        <title>Novel species of the genus Variovorax.</title>
        <authorList>
            <person name="Liu Q."/>
            <person name="Xin Y.-H."/>
        </authorList>
    </citation>
    <scope>NUCLEOTIDE SEQUENCE [LARGE SCALE GENOMIC DNA]</scope>
    <source>
        <strain evidence="17 18">KACC 18501</strain>
    </source>
</reference>
<dbReference type="CDD" id="cd01335">
    <property type="entry name" value="Radical_SAM"/>
    <property type="match status" value="1"/>
</dbReference>
<dbReference type="Gene3D" id="3.80.30.20">
    <property type="entry name" value="tm_1862 like domain"/>
    <property type="match status" value="1"/>
</dbReference>
<evidence type="ECO:0000256" key="11">
    <source>
        <dbReference type="ARBA" id="ARBA00023014"/>
    </source>
</evidence>
<evidence type="ECO:0000256" key="13">
    <source>
        <dbReference type="ARBA" id="ARBA00024295"/>
    </source>
</evidence>
<proteinExistence type="inferred from homology"/>
<accession>A0ABU8W8Z9</accession>
<dbReference type="Pfam" id="PF04055">
    <property type="entry name" value="Radical_SAM"/>
    <property type="match status" value="1"/>
</dbReference>
<dbReference type="InterPro" id="IPR004558">
    <property type="entry name" value="Coprogen_oxidase_HemN"/>
</dbReference>
<dbReference type="RefSeq" id="WP_340367072.1">
    <property type="nucleotide sequence ID" value="NZ_JBBKZV010000028.1"/>
</dbReference>
<evidence type="ECO:0000256" key="6">
    <source>
        <dbReference type="ARBA" id="ARBA00022490"/>
    </source>
</evidence>
<keyword evidence="10 15" id="KW-0408">Iron</keyword>
<evidence type="ECO:0000256" key="4">
    <source>
        <dbReference type="ARBA" id="ARBA00011245"/>
    </source>
</evidence>
<comment type="caution">
    <text evidence="17">The sequence shown here is derived from an EMBL/GenBank/DDBJ whole genome shotgun (WGS) entry which is preliminary data.</text>
</comment>
<dbReference type="PIRSF" id="PIRSF000167">
    <property type="entry name" value="HemN"/>
    <property type="match status" value="1"/>
</dbReference>
<evidence type="ECO:0000256" key="12">
    <source>
        <dbReference type="ARBA" id="ARBA00023244"/>
    </source>
</evidence>
<comment type="cofactor">
    <cofactor evidence="15">
        <name>[4Fe-4S] cluster</name>
        <dbReference type="ChEBI" id="CHEBI:49883"/>
    </cofactor>
    <text evidence="15">Binds 1 [4Fe-4S] cluster. The cluster is coordinated with 3 cysteines and an exchangeable S-adenosyl-L-methionine.</text>
</comment>
<dbReference type="EC" id="1.3.98.3" evidence="15"/>
<evidence type="ECO:0000256" key="1">
    <source>
        <dbReference type="ARBA" id="ARBA00004496"/>
    </source>
</evidence>
<keyword evidence="12 15" id="KW-0627">Porphyrin biosynthesis</keyword>
<dbReference type="InterPro" id="IPR023404">
    <property type="entry name" value="rSAM_horseshoe"/>
</dbReference>
<evidence type="ECO:0000313" key="17">
    <source>
        <dbReference type="EMBL" id="MEJ8826038.1"/>
    </source>
</evidence>
<dbReference type="EMBL" id="JBBKZV010000028">
    <property type="protein sequence ID" value="MEJ8826038.1"/>
    <property type="molecule type" value="Genomic_DNA"/>
</dbReference>
<keyword evidence="5 15" id="KW-0004">4Fe-4S</keyword>
<keyword evidence="9 15" id="KW-0560">Oxidoreductase</keyword>
<organism evidence="17 18">
    <name type="scientific">Variovorax humicola</name>
    <dbReference type="NCBI Taxonomy" id="1769758"/>
    <lineage>
        <taxon>Bacteria</taxon>
        <taxon>Pseudomonadati</taxon>
        <taxon>Pseudomonadota</taxon>
        <taxon>Betaproteobacteria</taxon>
        <taxon>Burkholderiales</taxon>
        <taxon>Comamonadaceae</taxon>
        <taxon>Variovorax</taxon>
    </lineage>
</organism>
<gene>
    <name evidence="17" type="primary">hemN</name>
    <name evidence="17" type="ORF">WKW80_29095</name>
</gene>
<dbReference type="SUPFAM" id="SSF102114">
    <property type="entry name" value="Radical SAM enzymes"/>
    <property type="match status" value="1"/>
</dbReference>
<keyword evidence="7 15" id="KW-0949">S-adenosyl-L-methionine</keyword>
<dbReference type="SMART" id="SM00729">
    <property type="entry name" value="Elp3"/>
    <property type="match status" value="1"/>
</dbReference>
<dbReference type="Pfam" id="PF06969">
    <property type="entry name" value="HemN_C"/>
    <property type="match status" value="1"/>
</dbReference>
<comment type="subcellular location">
    <subcellularLocation>
        <location evidence="1 15">Cytoplasm</location>
    </subcellularLocation>
</comment>
<evidence type="ECO:0000256" key="2">
    <source>
        <dbReference type="ARBA" id="ARBA00004785"/>
    </source>
</evidence>
<evidence type="ECO:0000259" key="16">
    <source>
        <dbReference type="PROSITE" id="PS51918"/>
    </source>
</evidence>
<dbReference type="PANTHER" id="PTHR13932">
    <property type="entry name" value="COPROPORPHYRINIGEN III OXIDASE"/>
    <property type="match status" value="1"/>
</dbReference>
<dbReference type="PANTHER" id="PTHR13932:SF6">
    <property type="entry name" value="OXYGEN-INDEPENDENT COPROPORPHYRINOGEN III OXIDASE"/>
    <property type="match status" value="1"/>
</dbReference>
<comment type="catalytic activity">
    <reaction evidence="14 15">
        <text>coproporphyrinogen III + 2 S-adenosyl-L-methionine = protoporphyrinogen IX + 2 5'-deoxyadenosine + 2 L-methionine + 2 CO2</text>
        <dbReference type="Rhea" id="RHEA:15425"/>
        <dbReference type="ChEBI" id="CHEBI:16526"/>
        <dbReference type="ChEBI" id="CHEBI:17319"/>
        <dbReference type="ChEBI" id="CHEBI:57307"/>
        <dbReference type="ChEBI" id="CHEBI:57309"/>
        <dbReference type="ChEBI" id="CHEBI:57844"/>
        <dbReference type="ChEBI" id="CHEBI:59789"/>
        <dbReference type="EC" id="1.3.98.3"/>
    </reaction>
</comment>
<evidence type="ECO:0000256" key="3">
    <source>
        <dbReference type="ARBA" id="ARBA00005493"/>
    </source>
</evidence>
<comment type="pathway">
    <text evidence="2 15">Porphyrin-containing compound metabolism; protoporphyrin-IX biosynthesis; protoporphyrinogen-IX from coproporphyrinogen-III (AdoMet route): step 1/1.</text>
</comment>
<dbReference type="SFLD" id="SFLDG01065">
    <property type="entry name" value="anaerobic_coproporphyrinogen-I"/>
    <property type="match status" value="1"/>
</dbReference>
<evidence type="ECO:0000256" key="10">
    <source>
        <dbReference type="ARBA" id="ARBA00023004"/>
    </source>
</evidence>
<dbReference type="GO" id="GO:0051989">
    <property type="term" value="F:coproporphyrinogen dehydrogenase activity"/>
    <property type="evidence" value="ECO:0007669"/>
    <property type="project" value="UniProtKB-EC"/>
</dbReference>
<dbReference type="InterPro" id="IPR007197">
    <property type="entry name" value="rSAM"/>
</dbReference>
<evidence type="ECO:0000256" key="9">
    <source>
        <dbReference type="ARBA" id="ARBA00023002"/>
    </source>
</evidence>
<comment type="subunit">
    <text evidence="4">Monomer.</text>
</comment>
<dbReference type="NCBIfam" id="TIGR00538">
    <property type="entry name" value="hemN"/>
    <property type="match status" value="1"/>
</dbReference>
<dbReference type="InterPro" id="IPR034505">
    <property type="entry name" value="Coproporphyrinogen-III_oxidase"/>
</dbReference>
<comment type="similarity">
    <text evidence="3 15">Belongs to the anaerobic coproporphyrinogen-III oxidase family.</text>
</comment>
<evidence type="ECO:0000256" key="5">
    <source>
        <dbReference type="ARBA" id="ARBA00022485"/>
    </source>
</evidence>
<dbReference type="SFLD" id="SFLDS00029">
    <property type="entry name" value="Radical_SAM"/>
    <property type="match status" value="1"/>
</dbReference>